<dbReference type="FunCoup" id="A0A6P8I4E6">
    <property type="interactions" value="170"/>
</dbReference>
<dbReference type="InterPro" id="IPR012506">
    <property type="entry name" value="TMEM86B-like"/>
</dbReference>
<evidence type="ECO:0000313" key="11">
    <source>
        <dbReference type="RefSeq" id="XP_031559660.1"/>
    </source>
</evidence>
<evidence type="ECO:0000256" key="2">
    <source>
        <dbReference type="ARBA" id="ARBA00007375"/>
    </source>
</evidence>
<evidence type="ECO:0000256" key="6">
    <source>
        <dbReference type="ARBA" id="ARBA00035673"/>
    </source>
</evidence>
<dbReference type="InParanoid" id="A0A6P8I4E6"/>
<protein>
    <recommendedName>
        <fullName evidence="6">lysoplasmalogenase</fullName>
        <ecNumber evidence="6">3.3.2.2</ecNumber>
    </recommendedName>
</protein>
<keyword evidence="3 9" id="KW-0812">Transmembrane</keyword>
<comment type="similarity">
    <text evidence="2">Belongs to the TMEM86 family.</text>
</comment>
<reference evidence="11" key="1">
    <citation type="submission" date="2025-08" db="UniProtKB">
        <authorList>
            <consortium name="RefSeq"/>
        </authorList>
    </citation>
    <scope>IDENTIFICATION</scope>
    <source>
        <tissue evidence="11">Tentacle</tissue>
    </source>
</reference>
<feature type="transmembrane region" description="Helical" evidence="9">
    <location>
        <begin position="166"/>
        <end position="186"/>
    </location>
</feature>
<dbReference type="Pfam" id="PF07947">
    <property type="entry name" value="YhhN"/>
    <property type="match status" value="1"/>
</dbReference>
<accession>A0A6P8I4E6</accession>
<feature type="transmembrane region" description="Helical" evidence="9">
    <location>
        <begin position="207"/>
        <end position="229"/>
    </location>
</feature>
<evidence type="ECO:0000313" key="10">
    <source>
        <dbReference type="Proteomes" id="UP000515163"/>
    </source>
</evidence>
<keyword evidence="5 9" id="KW-0472">Membrane</keyword>
<dbReference type="GeneID" id="116295847"/>
<organism evidence="10 11">
    <name type="scientific">Actinia tenebrosa</name>
    <name type="common">Australian red waratah sea anemone</name>
    <dbReference type="NCBI Taxonomy" id="6105"/>
    <lineage>
        <taxon>Eukaryota</taxon>
        <taxon>Metazoa</taxon>
        <taxon>Cnidaria</taxon>
        <taxon>Anthozoa</taxon>
        <taxon>Hexacorallia</taxon>
        <taxon>Actiniaria</taxon>
        <taxon>Actiniidae</taxon>
        <taxon>Actinia</taxon>
    </lineage>
</organism>
<feature type="transmembrane region" description="Helical" evidence="9">
    <location>
        <begin position="62"/>
        <end position="84"/>
    </location>
</feature>
<feature type="transmembrane region" description="Helical" evidence="9">
    <location>
        <begin position="143"/>
        <end position="160"/>
    </location>
</feature>
<evidence type="ECO:0000256" key="3">
    <source>
        <dbReference type="ARBA" id="ARBA00022692"/>
    </source>
</evidence>
<dbReference type="PANTHER" id="PTHR31885">
    <property type="entry name" value="GH04784P"/>
    <property type="match status" value="1"/>
</dbReference>
<evidence type="ECO:0000256" key="8">
    <source>
        <dbReference type="ARBA" id="ARBA00049560"/>
    </source>
</evidence>
<comment type="subcellular location">
    <subcellularLocation>
        <location evidence="1">Membrane</location>
        <topology evidence="1">Multi-pass membrane protein</topology>
    </subcellularLocation>
</comment>
<dbReference type="GO" id="GO:0016020">
    <property type="term" value="C:membrane"/>
    <property type="evidence" value="ECO:0007669"/>
    <property type="project" value="UniProtKB-SubCell"/>
</dbReference>
<comment type="catalytic activity">
    <reaction evidence="7">
        <text>a 1-O-(1Z-alkenyl)-sn-glycero-3-phosphoethanolamine + H2O = a 2,3-saturated aldehyde + sn-glycero-3-phosphoethanolamine</text>
        <dbReference type="Rhea" id="RHEA:16905"/>
        <dbReference type="ChEBI" id="CHEBI:15377"/>
        <dbReference type="ChEBI" id="CHEBI:73359"/>
        <dbReference type="ChEBI" id="CHEBI:77288"/>
        <dbReference type="ChEBI" id="CHEBI:143890"/>
        <dbReference type="EC" id="3.3.2.2"/>
    </reaction>
</comment>
<proteinExistence type="inferred from homology"/>
<dbReference type="KEGG" id="aten:116295847"/>
<evidence type="ECO:0000256" key="7">
    <source>
        <dbReference type="ARBA" id="ARBA00049458"/>
    </source>
</evidence>
<feature type="transmembrane region" description="Helical" evidence="9">
    <location>
        <begin position="235"/>
        <end position="255"/>
    </location>
</feature>
<feature type="transmembrane region" description="Helical" evidence="9">
    <location>
        <begin position="96"/>
        <end position="114"/>
    </location>
</feature>
<dbReference type="AlphaFoldDB" id="A0A6P8I4E6"/>
<name>A0A6P8I4E6_ACTTE</name>
<sequence length="270" mass="30456">MAEIATRIEKMASQGCEQLSLLRYRLSPADVFKSVGPKLVPFFKTFCVYFVAWQPESSKPTVFAAIIKILPILCLCGFVMLQGISMQKDHDYSRRILIGLIFSAIGDICLVWKYQLFIHGMAAFAIAHLAYMRAFGFQPLKPLTGMICLFIMLPTYHLYFPNLNGMLAIAVPLYIVIIGIMVWRAISGLQAQLLSDDGLWRWTKLCACLGALSFGISDTVIGFNMFYFPVPYSRFIVMTTYYAGQLGIALSTFSLDDENNLRMKSNIKQE</sequence>
<dbReference type="PANTHER" id="PTHR31885:SF6">
    <property type="entry name" value="GH04784P"/>
    <property type="match status" value="1"/>
</dbReference>
<evidence type="ECO:0000256" key="4">
    <source>
        <dbReference type="ARBA" id="ARBA00022989"/>
    </source>
</evidence>
<dbReference type="EC" id="3.3.2.2" evidence="6"/>
<dbReference type="Proteomes" id="UP000515163">
    <property type="component" value="Unplaced"/>
</dbReference>
<evidence type="ECO:0000256" key="9">
    <source>
        <dbReference type="SAM" id="Phobius"/>
    </source>
</evidence>
<dbReference type="GO" id="GO:0047408">
    <property type="term" value="F:alkenylglycerophosphocholine hydrolase activity"/>
    <property type="evidence" value="ECO:0007669"/>
    <property type="project" value="UniProtKB-EC"/>
</dbReference>
<comment type="catalytic activity">
    <reaction evidence="8">
        <text>a 1-O-(1Z-alkenyl)-sn-glycero-3-phosphocholine + H2O = a 2,3-saturated aldehyde + sn-glycerol 3-phosphocholine</text>
        <dbReference type="Rhea" id="RHEA:22544"/>
        <dbReference type="ChEBI" id="CHEBI:15377"/>
        <dbReference type="ChEBI" id="CHEBI:16870"/>
        <dbReference type="ChEBI" id="CHEBI:73359"/>
        <dbReference type="ChEBI" id="CHEBI:77287"/>
        <dbReference type="EC" id="3.3.2.2"/>
    </reaction>
</comment>
<dbReference type="RefSeq" id="XP_031559660.1">
    <property type="nucleotide sequence ID" value="XM_031703800.1"/>
</dbReference>
<evidence type="ECO:0000256" key="5">
    <source>
        <dbReference type="ARBA" id="ARBA00023136"/>
    </source>
</evidence>
<gene>
    <name evidence="11" type="primary">LOC116295847</name>
</gene>
<evidence type="ECO:0000256" key="1">
    <source>
        <dbReference type="ARBA" id="ARBA00004141"/>
    </source>
</evidence>
<keyword evidence="4 9" id="KW-1133">Transmembrane helix</keyword>
<keyword evidence="10" id="KW-1185">Reference proteome</keyword>
<dbReference type="OrthoDB" id="2133758at2759"/>